<sequence length="68" mass="7578">MLAGCVNLAPDYQRPEAPVSEQWLPAAPNPSASASVPTDIEWQNFFTDNRLVRLQTLALINNRDLRLA</sequence>
<proteinExistence type="predicted"/>
<dbReference type="AlphaFoldDB" id="S6U8A2"/>
<feature type="non-terminal residue" evidence="1">
    <location>
        <position position="68"/>
    </location>
</feature>
<gene>
    <name evidence="1" type="ORF">A244_32449</name>
</gene>
<dbReference type="SUPFAM" id="SSF56954">
    <property type="entry name" value="Outer membrane efflux proteins (OEP)"/>
    <property type="match status" value="1"/>
</dbReference>
<protein>
    <submittedName>
        <fullName evidence="1">RND efflux system, outer membrane lipoprotein, NodT</fullName>
    </submittedName>
</protein>
<dbReference type="Proteomes" id="UP000015729">
    <property type="component" value="Unassembled WGS sequence"/>
</dbReference>
<keyword evidence="1" id="KW-0449">Lipoprotein</keyword>
<name>S6U8A2_PSESF</name>
<dbReference type="EMBL" id="AOKG01002242">
    <property type="protein sequence ID" value="EPN38043.1"/>
    <property type="molecule type" value="Genomic_DNA"/>
</dbReference>
<dbReference type="Gene3D" id="1.20.1600.10">
    <property type="entry name" value="Outer membrane efflux proteins (OEP)"/>
    <property type="match status" value="1"/>
</dbReference>
<evidence type="ECO:0000313" key="2">
    <source>
        <dbReference type="Proteomes" id="UP000015729"/>
    </source>
</evidence>
<reference evidence="1 2" key="1">
    <citation type="journal article" date="2013" name="PLoS Pathog.">
        <title>Genomic analysis of the Kiwifruit pathogen Pseudomonas syringae pv. actinidiae provides insight into the origins of an emergent plant disease.</title>
        <authorList>
            <person name="McCann H.C."/>
            <person name="Rikkerink E.H."/>
            <person name="Bertels F."/>
            <person name="Fiers M."/>
            <person name="Lu A."/>
            <person name="Rees-George J."/>
            <person name="Andersen M.T."/>
            <person name="Gleave A.P."/>
            <person name="Haubold B."/>
            <person name="Wohlers M.W."/>
            <person name="Guttman D.S."/>
            <person name="Wang P.W."/>
            <person name="Straub C."/>
            <person name="Vanneste J.L."/>
            <person name="Rainey P.B."/>
            <person name="Templeton M.D."/>
        </authorList>
    </citation>
    <scope>NUCLEOTIDE SEQUENCE [LARGE SCALE GENOMIC DNA]</scope>
    <source>
        <strain evidence="1 2">ICMP 18807</strain>
    </source>
</reference>
<comment type="caution">
    <text evidence="1">The sequence shown here is derived from an EMBL/GenBank/DDBJ whole genome shotgun (WGS) entry which is preliminary data.</text>
</comment>
<evidence type="ECO:0000313" key="1">
    <source>
        <dbReference type="EMBL" id="EPN38043.1"/>
    </source>
</evidence>
<organism evidence="1 2">
    <name type="scientific">Pseudomonas syringae pv. actinidiae ICMP 18807</name>
    <dbReference type="NCBI Taxonomy" id="1194404"/>
    <lineage>
        <taxon>Bacteria</taxon>
        <taxon>Pseudomonadati</taxon>
        <taxon>Pseudomonadota</taxon>
        <taxon>Gammaproteobacteria</taxon>
        <taxon>Pseudomonadales</taxon>
        <taxon>Pseudomonadaceae</taxon>
        <taxon>Pseudomonas</taxon>
        <taxon>Pseudomonas syringae</taxon>
    </lineage>
</organism>
<accession>S6U8A2</accession>